<reference evidence="2 3" key="1">
    <citation type="submission" date="2021-02" db="EMBL/GenBank/DDBJ databases">
        <authorList>
            <person name="Han P."/>
        </authorList>
    </citation>
    <scope>NUCLEOTIDE SEQUENCE [LARGE SCALE GENOMIC DNA]</scope>
    <source>
        <strain evidence="2">Candidatus Nitrospira sp. ZN2</strain>
    </source>
</reference>
<accession>A0ABM8SEZ4</accession>
<dbReference type="EMBL" id="CAJNBJ010000022">
    <property type="protein sequence ID" value="CAE6804599.1"/>
    <property type="molecule type" value="Genomic_DNA"/>
</dbReference>
<dbReference type="Proteomes" id="UP000675880">
    <property type="component" value="Unassembled WGS sequence"/>
</dbReference>
<sequence length="131" mass="15002">MEQMAEKRELRNFGLMVGGILCLIGIWPMIRHGEALRLWAVLPGVPLILLGLAAPTILAPIFKIWMKIGHVMGWINTRIILGVLYFGLITPMGVVMRMFGWDSMSRALRQDAESYRVVRQARPRTHMTRQF</sequence>
<keyword evidence="3" id="KW-1185">Reference proteome</keyword>
<feature type="transmembrane region" description="Helical" evidence="1">
    <location>
        <begin position="79"/>
        <end position="99"/>
    </location>
</feature>
<keyword evidence="1" id="KW-0812">Transmembrane</keyword>
<dbReference type="Pfam" id="PF19588">
    <property type="entry name" value="SxtJ"/>
    <property type="match status" value="1"/>
</dbReference>
<name>A0ABM8SEZ4_9BACT</name>
<protein>
    <recommendedName>
        <fullName evidence="4">SxtJ</fullName>
    </recommendedName>
</protein>
<keyword evidence="1" id="KW-1133">Transmembrane helix</keyword>
<evidence type="ECO:0000256" key="1">
    <source>
        <dbReference type="SAM" id="Phobius"/>
    </source>
</evidence>
<gene>
    <name evidence="2" type="ORF">NSPZN2_90028</name>
</gene>
<organism evidence="2 3">
    <name type="scientific">Nitrospira defluvii</name>
    <dbReference type="NCBI Taxonomy" id="330214"/>
    <lineage>
        <taxon>Bacteria</taxon>
        <taxon>Pseudomonadati</taxon>
        <taxon>Nitrospirota</taxon>
        <taxon>Nitrospiria</taxon>
        <taxon>Nitrospirales</taxon>
        <taxon>Nitrospiraceae</taxon>
        <taxon>Nitrospira</taxon>
    </lineage>
</organism>
<keyword evidence="1" id="KW-0472">Membrane</keyword>
<evidence type="ECO:0008006" key="4">
    <source>
        <dbReference type="Google" id="ProtNLM"/>
    </source>
</evidence>
<evidence type="ECO:0000313" key="2">
    <source>
        <dbReference type="EMBL" id="CAE6804599.1"/>
    </source>
</evidence>
<dbReference type="InterPro" id="IPR045781">
    <property type="entry name" value="SxtJ"/>
</dbReference>
<evidence type="ECO:0000313" key="3">
    <source>
        <dbReference type="Proteomes" id="UP000675880"/>
    </source>
</evidence>
<feature type="transmembrane region" description="Helical" evidence="1">
    <location>
        <begin position="12"/>
        <end position="30"/>
    </location>
</feature>
<feature type="transmembrane region" description="Helical" evidence="1">
    <location>
        <begin position="36"/>
        <end position="58"/>
    </location>
</feature>
<comment type="caution">
    <text evidence="2">The sequence shown here is derived from an EMBL/GenBank/DDBJ whole genome shotgun (WGS) entry which is preliminary data.</text>
</comment>
<proteinExistence type="predicted"/>